<feature type="region of interest" description="Disordered" evidence="1">
    <location>
        <begin position="98"/>
        <end position="125"/>
    </location>
</feature>
<proteinExistence type="predicted"/>
<evidence type="ECO:0000256" key="1">
    <source>
        <dbReference type="SAM" id="MobiDB-lite"/>
    </source>
</evidence>
<accession>A0AAV7UD40</accession>
<dbReference type="EMBL" id="JANPWB010000005">
    <property type="protein sequence ID" value="KAJ1186890.1"/>
    <property type="molecule type" value="Genomic_DNA"/>
</dbReference>
<evidence type="ECO:0000313" key="3">
    <source>
        <dbReference type="Proteomes" id="UP001066276"/>
    </source>
</evidence>
<reference evidence="2" key="1">
    <citation type="journal article" date="2022" name="bioRxiv">
        <title>Sequencing and chromosome-scale assembly of the giantPleurodeles waltlgenome.</title>
        <authorList>
            <person name="Brown T."/>
            <person name="Elewa A."/>
            <person name="Iarovenko S."/>
            <person name="Subramanian E."/>
            <person name="Araus A.J."/>
            <person name="Petzold A."/>
            <person name="Susuki M."/>
            <person name="Suzuki K.-i.T."/>
            <person name="Hayashi T."/>
            <person name="Toyoda A."/>
            <person name="Oliveira C."/>
            <person name="Osipova E."/>
            <person name="Leigh N.D."/>
            <person name="Simon A."/>
            <person name="Yun M.H."/>
        </authorList>
    </citation>
    <scope>NUCLEOTIDE SEQUENCE</scope>
    <source>
        <strain evidence="2">20211129_DDA</strain>
        <tissue evidence="2">Liver</tissue>
    </source>
</reference>
<gene>
    <name evidence="2" type="ORF">NDU88_003670</name>
</gene>
<protein>
    <submittedName>
        <fullName evidence="2">Uncharacterized protein</fullName>
    </submittedName>
</protein>
<name>A0AAV7UD40_PLEWA</name>
<comment type="caution">
    <text evidence="2">The sequence shown here is derived from an EMBL/GenBank/DDBJ whole genome shotgun (WGS) entry which is preliminary data.</text>
</comment>
<dbReference type="AlphaFoldDB" id="A0AAV7UD40"/>
<dbReference type="Proteomes" id="UP001066276">
    <property type="component" value="Chromosome 3_1"/>
</dbReference>
<keyword evidence="3" id="KW-1185">Reference proteome</keyword>
<sequence>MVSHFLTVNNTPTTNIATLWETVKVVVRGQFIAIAVRRSAVCCDRRQQQEGDILVLEVIHRQTGSLAVRRQLTNQRKQLLVLDEDKAEYALLCTKQNSTLGKQGGSTAGSQTPYAGHGKPGGRTKAAQWYPDLLG</sequence>
<evidence type="ECO:0000313" key="2">
    <source>
        <dbReference type="EMBL" id="KAJ1186890.1"/>
    </source>
</evidence>
<organism evidence="2 3">
    <name type="scientific">Pleurodeles waltl</name>
    <name type="common">Iberian ribbed newt</name>
    <dbReference type="NCBI Taxonomy" id="8319"/>
    <lineage>
        <taxon>Eukaryota</taxon>
        <taxon>Metazoa</taxon>
        <taxon>Chordata</taxon>
        <taxon>Craniata</taxon>
        <taxon>Vertebrata</taxon>
        <taxon>Euteleostomi</taxon>
        <taxon>Amphibia</taxon>
        <taxon>Batrachia</taxon>
        <taxon>Caudata</taxon>
        <taxon>Salamandroidea</taxon>
        <taxon>Salamandridae</taxon>
        <taxon>Pleurodelinae</taxon>
        <taxon>Pleurodeles</taxon>
    </lineage>
</organism>